<feature type="non-terminal residue" evidence="2">
    <location>
        <position position="94"/>
    </location>
</feature>
<sequence length="94" mass="10295">VAMNILNNGRFGMGAALAGTMKKAIEIAVDHASNRVQFGSKINTFGAIQEKIARMAMLHYVTESMAYVVAANMDMGNKDYQIEAAISKDKRVKR</sequence>
<dbReference type="Gene3D" id="1.20.140.10">
    <property type="entry name" value="Butyryl-CoA Dehydrogenase, subunit A, domain 3"/>
    <property type="match status" value="1"/>
</dbReference>
<protein>
    <submittedName>
        <fullName evidence="2">Uncharacterized protein</fullName>
    </submittedName>
</protein>
<dbReference type="OrthoDB" id="2588832at2759"/>
<organism evidence="2">
    <name type="scientific">Cyprideis torosa</name>
    <dbReference type="NCBI Taxonomy" id="163714"/>
    <lineage>
        <taxon>Eukaryota</taxon>
        <taxon>Metazoa</taxon>
        <taxon>Ecdysozoa</taxon>
        <taxon>Arthropoda</taxon>
        <taxon>Crustacea</taxon>
        <taxon>Oligostraca</taxon>
        <taxon>Ostracoda</taxon>
        <taxon>Podocopa</taxon>
        <taxon>Podocopida</taxon>
        <taxon>Cytherocopina</taxon>
        <taxon>Cytheroidea</taxon>
        <taxon>Cytherideidae</taxon>
        <taxon>Cyprideis</taxon>
    </lineage>
</organism>
<dbReference type="PANTHER" id="PTHR43884">
    <property type="entry name" value="ACYL-COA DEHYDROGENASE"/>
    <property type="match status" value="1"/>
</dbReference>
<dbReference type="GO" id="GO:0000062">
    <property type="term" value="F:fatty-acyl-CoA binding"/>
    <property type="evidence" value="ECO:0007669"/>
    <property type="project" value="TreeGrafter"/>
</dbReference>
<dbReference type="AlphaFoldDB" id="A0A7R8WPF4"/>
<dbReference type="GO" id="GO:0017099">
    <property type="term" value="F:very-long-chain fatty acyl-CoA dehydrogenase activity"/>
    <property type="evidence" value="ECO:0007669"/>
    <property type="project" value="TreeGrafter"/>
</dbReference>
<dbReference type="InterPro" id="IPR036250">
    <property type="entry name" value="AcylCo_DH-like_C"/>
</dbReference>
<reference evidence="2" key="1">
    <citation type="submission" date="2020-11" db="EMBL/GenBank/DDBJ databases">
        <authorList>
            <person name="Tran Van P."/>
        </authorList>
    </citation>
    <scope>NUCLEOTIDE SEQUENCE</scope>
</reference>
<proteinExistence type="predicted"/>
<dbReference type="SUPFAM" id="SSF47203">
    <property type="entry name" value="Acyl-CoA dehydrogenase C-terminal domain-like"/>
    <property type="match status" value="1"/>
</dbReference>
<dbReference type="InterPro" id="IPR009075">
    <property type="entry name" value="AcylCo_DH/oxidase_C"/>
</dbReference>
<keyword evidence="1" id="KW-0285">Flavoprotein</keyword>
<evidence type="ECO:0000313" key="2">
    <source>
        <dbReference type="EMBL" id="CAD7234353.1"/>
    </source>
</evidence>
<name>A0A7R8WPF4_9CRUS</name>
<accession>A0A7R8WPF4</accession>
<dbReference type="PANTHER" id="PTHR43884:SF11">
    <property type="entry name" value="VERY LONG-CHAIN SPECIFIC ACYL-COA DEHYDROGENASE, MITOCHONDRIAL"/>
    <property type="match status" value="1"/>
</dbReference>
<dbReference type="EMBL" id="OB668443">
    <property type="protein sequence ID" value="CAD7234353.1"/>
    <property type="molecule type" value="Genomic_DNA"/>
</dbReference>
<gene>
    <name evidence="2" type="ORF">CTOB1V02_LOCUS12169</name>
</gene>
<dbReference type="Pfam" id="PF00441">
    <property type="entry name" value="Acyl-CoA_dh_1"/>
    <property type="match status" value="1"/>
</dbReference>
<evidence type="ECO:0000256" key="1">
    <source>
        <dbReference type="ARBA" id="ARBA00022630"/>
    </source>
</evidence>